<dbReference type="OrthoDB" id="2832284at2759"/>
<dbReference type="Proteomes" id="UP000008064">
    <property type="component" value="Unassembled WGS sequence"/>
</dbReference>
<dbReference type="GO" id="GO:0016787">
    <property type="term" value="F:hydrolase activity"/>
    <property type="evidence" value="ECO:0007669"/>
    <property type="project" value="InterPro"/>
</dbReference>
<comment type="similarity">
    <text evidence="3">Belongs to the metallo-dependent hydrolases superfamily.</text>
</comment>
<sequence>MDKNIRIDVHHHFFLDAKQKKKRNGEIGWRTPEENLPWHPTLSLKAMDALGIQTAILSPPPLSSGAIGSENRAFARTHNSYAAKLCNVYPERFGFFACLPTLNDVEGALSEICHALDHLKADGIALISSYGEGIHAKYIGDDSYDPIWKELDRRQAVVFLHGAQTPSSTPYPHDFLGLPISEVPNETFKAAAHLVVTGRKRKYPNVKIILAHLGGSTPFLAARVAILSKHMGCTLTPEEILQDFKSFYYETALGAHEVTLTAMEKFVPLDHILFGTDFPAVSIEMASWYTDNLENFYNGDARKLDAVTRRNALNLLPRLRLQ</sequence>
<dbReference type="HOGENOM" id="CLU_039329_2_1_1"/>
<dbReference type="AlphaFoldDB" id="F8NNF0"/>
<evidence type="ECO:0000256" key="2">
    <source>
        <dbReference type="ARBA" id="ARBA00023239"/>
    </source>
</evidence>
<accession>F8NNF0</accession>
<dbReference type="InterPro" id="IPR006680">
    <property type="entry name" value="Amidohydro-rel"/>
</dbReference>
<proteinExistence type="inferred from homology"/>
<dbReference type="Pfam" id="PF04909">
    <property type="entry name" value="Amidohydro_2"/>
    <property type="match status" value="1"/>
</dbReference>
<keyword evidence="2 3" id="KW-0456">Lyase</keyword>
<name>F8NNF0_SERL9</name>
<evidence type="ECO:0000256" key="1">
    <source>
        <dbReference type="ARBA" id="ARBA00022793"/>
    </source>
</evidence>
<gene>
    <name evidence="5" type="ORF">SERLADRAFT_406633</name>
</gene>
<dbReference type="PANTHER" id="PTHR21240">
    <property type="entry name" value="2-AMINO-3-CARBOXYLMUCONATE-6-SEMIALDEHYDE DECARBOXYLASE"/>
    <property type="match status" value="1"/>
</dbReference>
<dbReference type="InterPro" id="IPR032465">
    <property type="entry name" value="ACMSD"/>
</dbReference>
<dbReference type="KEGG" id="sla:SERLADRAFT_406633"/>
<dbReference type="InterPro" id="IPR032466">
    <property type="entry name" value="Metal_Hydrolase"/>
</dbReference>
<dbReference type="SUPFAM" id="SSF51556">
    <property type="entry name" value="Metallo-dependent hydrolases"/>
    <property type="match status" value="1"/>
</dbReference>
<dbReference type="GeneID" id="18812678"/>
<protein>
    <recommendedName>
        <fullName evidence="4">Amidohydrolase-related domain-containing protein</fullName>
    </recommendedName>
</protein>
<organism>
    <name type="scientific">Serpula lacrymans var. lacrymans (strain S7.9)</name>
    <name type="common">Dry rot fungus</name>
    <dbReference type="NCBI Taxonomy" id="578457"/>
    <lineage>
        <taxon>Eukaryota</taxon>
        <taxon>Fungi</taxon>
        <taxon>Dikarya</taxon>
        <taxon>Basidiomycota</taxon>
        <taxon>Agaricomycotina</taxon>
        <taxon>Agaricomycetes</taxon>
        <taxon>Agaricomycetidae</taxon>
        <taxon>Boletales</taxon>
        <taxon>Coniophorineae</taxon>
        <taxon>Serpulaceae</taxon>
        <taxon>Serpula</taxon>
    </lineage>
</organism>
<dbReference type="GO" id="GO:0016831">
    <property type="term" value="F:carboxy-lyase activity"/>
    <property type="evidence" value="ECO:0007669"/>
    <property type="project" value="UniProtKB-KW"/>
</dbReference>
<feature type="domain" description="Amidohydrolase-related" evidence="4">
    <location>
        <begin position="7"/>
        <end position="317"/>
    </location>
</feature>
<dbReference type="GO" id="GO:0019748">
    <property type="term" value="P:secondary metabolic process"/>
    <property type="evidence" value="ECO:0007669"/>
    <property type="project" value="TreeGrafter"/>
</dbReference>
<dbReference type="Gene3D" id="3.20.20.140">
    <property type="entry name" value="Metal-dependent hydrolases"/>
    <property type="match status" value="1"/>
</dbReference>
<evidence type="ECO:0000313" key="5">
    <source>
        <dbReference type="EMBL" id="EGO27580.1"/>
    </source>
</evidence>
<dbReference type="EMBL" id="GL945431">
    <property type="protein sequence ID" value="EGO27580.1"/>
    <property type="molecule type" value="Genomic_DNA"/>
</dbReference>
<evidence type="ECO:0000259" key="4">
    <source>
        <dbReference type="Pfam" id="PF04909"/>
    </source>
</evidence>
<dbReference type="CDD" id="cd01292">
    <property type="entry name" value="metallo-dependent_hydrolases"/>
    <property type="match status" value="1"/>
</dbReference>
<dbReference type="GO" id="GO:0005737">
    <property type="term" value="C:cytoplasm"/>
    <property type="evidence" value="ECO:0007669"/>
    <property type="project" value="TreeGrafter"/>
</dbReference>
<keyword evidence="1 3" id="KW-0210">Decarboxylase</keyword>
<evidence type="ECO:0000256" key="3">
    <source>
        <dbReference type="RuleBase" id="RU366045"/>
    </source>
</evidence>
<dbReference type="RefSeq" id="XP_007315671.1">
    <property type="nucleotide sequence ID" value="XM_007315609.1"/>
</dbReference>
<reference evidence="5" key="1">
    <citation type="submission" date="2011-04" db="EMBL/GenBank/DDBJ databases">
        <title>Evolution of plant cell wall degrading machinery underlies the functional diversity of forest fungi.</title>
        <authorList>
            <consortium name="US DOE Joint Genome Institute (JGI-PGF)"/>
            <person name="Eastwood D.C."/>
            <person name="Floudas D."/>
            <person name="Binder M."/>
            <person name="Majcherczyk A."/>
            <person name="Schneider P."/>
            <person name="Aerts A."/>
            <person name="Asiegbu F.O."/>
            <person name="Baker S.E."/>
            <person name="Barry K."/>
            <person name="Bendiksby M."/>
            <person name="Blumentritt M."/>
            <person name="Coutinho P.M."/>
            <person name="Cullen D."/>
            <person name="Cullen D."/>
            <person name="Gathman A."/>
            <person name="Goodell B."/>
            <person name="Henrissat B."/>
            <person name="Ihrmark K."/>
            <person name="Kauserud H."/>
            <person name="Kohler A."/>
            <person name="LaButti K."/>
            <person name="Lapidus A."/>
            <person name="Lavin J.L."/>
            <person name="Lee Y.-H."/>
            <person name="Lindquist E."/>
            <person name="Lilly W."/>
            <person name="Lucas S."/>
            <person name="Morin E."/>
            <person name="Murat C."/>
            <person name="Oguiza J.A."/>
            <person name="Park J."/>
            <person name="Pisabarro A.G."/>
            <person name="Riley R."/>
            <person name="Rosling A."/>
            <person name="Salamov A."/>
            <person name="Schmidt O."/>
            <person name="Schmutz J."/>
            <person name="Skrede I."/>
            <person name="Stenlid J."/>
            <person name="Wiebenga A."/>
            <person name="Xie X."/>
            <person name="Kues U."/>
            <person name="Hibbett D.S."/>
            <person name="Hoffmeister D."/>
            <person name="Hogberg N."/>
            <person name="Martin F."/>
            <person name="Grigoriev I.V."/>
            <person name="Watkinson S.C."/>
        </authorList>
    </citation>
    <scope>NUCLEOTIDE SEQUENCE</scope>
    <source>
        <strain evidence="5">S7.9</strain>
    </source>
</reference>
<dbReference type="PANTHER" id="PTHR21240:SF28">
    <property type="entry name" value="ISO-OROTATE DECARBOXYLASE (EUROFUNG)"/>
    <property type="match status" value="1"/>
</dbReference>